<reference evidence="1 2" key="1">
    <citation type="journal article" date="2008" name="PLoS ONE">
        <title>Environmental adaptation: genomic analysis of the piezotolerant and psychrotolerant deep-sea iron reducing bacterium Shewanella piezotolerans WP3.</title>
        <authorList>
            <person name="Wang F."/>
            <person name="Wang J."/>
            <person name="Jian H."/>
            <person name="Zhang B."/>
            <person name="Li S."/>
            <person name="Wang F."/>
            <person name="Zeng X."/>
            <person name="Gao L."/>
            <person name="Bartlett D.H."/>
            <person name="Yu J."/>
            <person name="Hu S."/>
            <person name="Xiao X."/>
        </authorList>
    </citation>
    <scope>NUCLEOTIDE SEQUENCE [LARGE SCALE GENOMIC DNA]</scope>
    <source>
        <strain evidence="2">WP3 / JCM 13877</strain>
    </source>
</reference>
<accession>B8CN94</accession>
<sequence>MINSVCIVGCGWFGLPLAQELVARGVTVNGSKRSSEDASALYKDGINGFSLDLAEVEQQSLPALKAALNTDCLVVNIPPGLRKDPHAYHGKLTKLIALISGIRYQKIVFVSTTGVYPSLDKVMTEQDAAAHSEVSEKLLQAEALFLALDNSCIARFSGLVGPKRHPGRFLAGKTELAEPMAPVNIVHLHDCISAVAKLIFDANSAGVYNVCAPKHPTRAAFYRQASLNLGLIEPQFVQDSTAGGKLISSNRLVKELNFEYQFSDPMDMLDAC</sequence>
<dbReference type="EMBL" id="CP000472">
    <property type="protein sequence ID" value="ACJ28728.1"/>
    <property type="molecule type" value="Genomic_DNA"/>
</dbReference>
<evidence type="ECO:0000313" key="2">
    <source>
        <dbReference type="Proteomes" id="UP000000753"/>
    </source>
</evidence>
<dbReference type="AlphaFoldDB" id="B8CN94"/>
<dbReference type="OrthoDB" id="751203at2"/>
<dbReference type="STRING" id="225849.swp_1971"/>
<dbReference type="InterPro" id="IPR051783">
    <property type="entry name" value="NAD(P)-dependent_oxidoreduct"/>
</dbReference>
<dbReference type="RefSeq" id="WP_020912103.1">
    <property type="nucleotide sequence ID" value="NC_011566.1"/>
</dbReference>
<dbReference type="PANTHER" id="PTHR48079:SF6">
    <property type="entry name" value="NAD(P)-BINDING DOMAIN-CONTAINING PROTEIN-RELATED"/>
    <property type="match status" value="1"/>
</dbReference>
<keyword evidence="2" id="KW-1185">Reference proteome</keyword>
<proteinExistence type="predicted"/>
<organism evidence="1 2">
    <name type="scientific">Shewanella piezotolerans (strain WP3 / JCM 13877)</name>
    <dbReference type="NCBI Taxonomy" id="225849"/>
    <lineage>
        <taxon>Bacteria</taxon>
        <taxon>Pseudomonadati</taxon>
        <taxon>Pseudomonadota</taxon>
        <taxon>Gammaproteobacteria</taxon>
        <taxon>Alteromonadales</taxon>
        <taxon>Shewanellaceae</taxon>
        <taxon>Shewanella</taxon>
    </lineage>
</organism>
<gene>
    <name evidence="1" type="ordered locus">swp_1971</name>
</gene>
<protein>
    <submittedName>
        <fullName evidence="1">Enzyme of sugar metabolism, putative</fullName>
    </submittedName>
</protein>
<dbReference type="eggNOG" id="COG0451">
    <property type="taxonomic scope" value="Bacteria"/>
</dbReference>
<dbReference type="Proteomes" id="UP000000753">
    <property type="component" value="Chromosome"/>
</dbReference>
<dbReference type="GO" id="GO:0005737">
    <property type="term" value="C:cytoplasm"/>
    <property type="evidence" value="ECO:0007669"/>
    <property type="project" value="TreeGrafter"/>
</dbReference>
<evidence type="ECO:0000313" key="1">
    <source>
        <dbReference type="EMBL" id="ACJ28728.1"/>
    </source>
</evidence>
<dbReference type="HOGENOM" id="CLU_007383_11_1_6"/>
<name>B8CN94_SHEPW</name>
<dbReference type="GO" id="GO:0004029">
    <property type="term" value="F:aldehyde dehydrogenase (NAD+) activity"/>
    <property type="evidence" value="ECO:0007669"/>
    <property type="project" value="TreeGrafter"/>
</dbReference>
<dbReference type="PANTHER" id="PTHR48079">
    <property type="entry name" value="PROTEIN YEEZ"/>
    <property type="match status" value="1"/>
</dbReference>
<dbReference type="Gene3D" id="3.40.50.720">
    <property type="entry name" value="NAD(P)-binding Rossmann-like Domain"/>
    <property type="match status" value="1"/>
</dbReference>
<dbReference type="InterPro" id="IPR036291">
    <property type="entry name" value="NAD(P)-bd_dom_sf"/>
</dbReference>
<dbReference type="SUPFAM" id="SSF51735">
    <property type="entry name" value="NAD(P)-binding Rossmann-fold domains"/>
    <property type="match status" value="1"/>
</dbReference>
<dbReference type="KEGG" id="swp:swp_1971"/>